<evidence type="ECO:0000313" key="1">
    <source>
        <dbReference type="EMBL" id="KIM92816.1"/>
    </source>
</evidence>
<evidence type="ECO:0000313" key="2">
    <source>
        <dbReference type="Proteomes" id="UP000054321"/>
    </source>
</evidence>
<organism evidence="1 2">
    <name type="scientific">Oidiodendron maius (strain Zn)</name>
    <dbReference type="NCBI Taxonomy" id="913774"/>
    <lineage>
        <taxon>Eukaryota</taxon>
        <taxon>Fungi</taxon>
        <taxon>Dikarya</taxon>
        <taxon>Ascomycota</taxon>
        <taxon>Pezizomycotina</taxon>
        <taxon>Leotiomycetes</taxon>
        <taxon>Leotiomycetes incertae sedis</taxon>
        <taxon>Myxotrichaceae</taxon>
        <taxon>Oidiodendron</taxon>
    </lineage>
</organism>
<dbReference type="AlphaFoldDB" id="A0A0C3GQN0"/>
<dbReference type="InParanoid" id="A0A0C3GQN0"/>
<keyword evidence="2" id="KW-1185">Reference proteome</keyword>
<accession>A0A0C3GQN0</accession>
<protein>
    <submittedName>
        <fullName evidence="1">Uncharacterized protein</fullName>
    </submittedName>
</protein>
<name>A0A0C3GQN0_OIDMZ</name>
<proteinExistence type="predicted"/>
<sequence>MAIPTSVLRWPSDADGYAVQILVYPGSMLFYARALWFSTRPETISQSTTRGFRNYSIPKLVDIGLWVALARTAFELVGRYMPSVKFNSIVTLFLAGSKNAQSFCCFRTEPWPIVHPSNQAGWMQSVWLQPCFQTG</sequence>
<dbReference type="Proteomes" id="UP000054321">
    <property type="component" value="Unassembled WGS sequence"/>
</dbReference>
<gene>
    <name evidence="1" type="ORF">OIDMADRAFT_62212</name>
</gene>
<dbReference type="EMBL" id="KN832905">
    <property type="protein sequence ID" value="KIM92816.1"/>
    <property type="molecule type" value="Genomic_DNA"/>
</dbReference>
<dbReference type="HOGENOM" id="CLU_1886371_0_0_1"/>
<reference evidence="1 2" key="1">
    <citation type="submission" date="2014-04" db="EMBL/GenBank/DDBJ databases">
        <authorList>
            <consortium name="DOE Joint Genome Institute"/>
            <person name="Kuo A."/>
            <person name="Martino E."/>
            <person name="Perotto S."/>
            <person name="Kohler A."/>
            <person name="Nagy L.G."/>
            <person name="Floudas D."/>
            <person name="Copeland A."/>
            <person name="Barry K.W."/>
            <person name="Cichocki N."/>
            <person name="Veneault-Fourrey C."/>
            <person name="LaButti K."/>
            <person name="Lindquist E.A."/>
            <person name="Lipzen A."/>
            <person name="Lundell T."/>
            <person name="Morin E."/>
            <person name="Murat C."/>
            <person name="Sun H."/>
            <person name="Tunlid A."/>
            <person name="Henrissat B."/>
            <person name="Grigoriev I.V."/>
            <person name="Hibbett D.S."/>
            <person name="Martin F."/>
            <person name="Nordberg H.P."/>
            <person name="Cantor M.N."/>
            <person name="Hua S.X."/>
        </authorList>
    </citation>
    <scope>NUCLEOTIDE SEQUENCE [LARGE SCALE GENOMIC DNA]</scope>
    <source>
        <strain evidence="1 2">Zn</strain>
    </source>
</reference>
<reference evidence="2" key="2">
    <citation type="submission" date="2015-01" db="EMBL/GenBank/DDBJ databases">
        <title>Evolutionary Origins and Diversification of the Mycorrhizal Mutualists.</title>
        <authorList>
            <consortium name="DOE Joint Genome Institute"/>
            <consortium name="Mycorrhizal Genomics Consortium"/>
            <person name="Kohler A."/>
            <person name="Kuo A."/>
            <person name="Nagy L.G."/>
            <person name="Floudas D."/>
            <person name="Copeland A."/>
            <person name="Barry K.W."/>
            <person name="Cichocki N."/>
            <person name="Veneault-Fourrey C."/>
            <person name="LaButti K."/>
            <person name="Lindquist E.A."/>
            <person name="Lipzen A."/>
            <person name="Lundell T."/>
            <person name="Morin E."/>
            <person name="Murat C."/>
            <person name="Riley R."/>
            <person name="Ohm R."/>
            <person name="Sun H."/>
            <person name="Tunlid A."/>
            <person name="Henrissat B."/>
            <person name="Grigoriev I.V."/>
            <person name="Hibbett D.S."/>
            <person name="Martin F."/>
        </authorList>
    </citation>
    <scope>NUCLEOTIDE SEQUENCE [LARGE SCALE GENOMIC DNA]</scope>
    <source>
        <strain evidence="2">Zn</strain>
    </source>
</reference>